<reference evidence="5" key="2">
    <citation type="journal article" date="2021" name="PeerJ">
        <title>Extensive microbial diversity within the chicken gut microbiome revealed by metagenomics and culture.</title>
        <authorList>
            <person name="Gilroy R."/>
            <person name="Ravi A."/>
            <person name="Getino M."/>
            <person name="Pursley I."/>
            <person name="Horton D.L."/>
            <person name="Alikhan N.F."/>
            <person name="Baker D."/>
            <person name="Gharbi K."/>
            <person name="Hall N."/>
            <person name="Watson M."/>
            <person name="Adriaenssens E.M."/>
            <person name="Foster-Nyarko E."/>
            <person name="Jarju S."/>
            <person name="Secka A."/>
            <person name="Antonio M."/>
            <person name="Oren A."/>
            <person name="Chaudhuri R.R."/>
            <person name="La Ragione R."/>
            <person name="Hildebrand F."/>
            <person name="Pallen M.J."/>
        </authorList>
    </citation>
    <scope>NUCLEOTIDE SEQUENCE</scope>
    <source>
        <strain evidence="5">ChiHjej12B11-7776</strain>
    </source>
</reference>
<evidence type="ECO:0000313" key="5">
    <source>
        <dbReference type="EMBL" id="HIU91227.1"/>
    </source>
</evidence>
<dbReference type="SUPFAM" id="SSF51556">
    <property type="entry name" value="Metallo-dependent hydrolases"/>
    <property type="match status" value="1"/>
</dbReference>
<evidence type="ECO:0000256" key="1">
    <source>
        <dbReference type="ARBA" id="ARBA00009275"/>
    </source>
</evidence>
<dbReference type="InterPro" id="IPR001130">
    <property type="entry name" value="TatD-like"/>
</dbReference>
<dbReference type="Pfam" id="PF01026">
    <property type="entry name" value="TatD_DNase"/>
    <property type="match status" value="1"/>
</dbReference>
<dbReference type="Gene3D" id="3.20.20.140">
    <property type="entry name" value="Metal-dependent hydrolases"/>
    <property type="match status" value="1"/>
</dbReference>
<dbReference type="GO" id="GO:0046872">
    <property type="term" value="F:metal ion binding"/>
    <property type="evidence" value="ECO:0007669"/>
    <property type="project" value="UniProtKB-KW"/>
</dbReference>
<dbReference type="EMBL" id="DVOC01000074">
    <property type="protein sequence ID" value="HIU91227.1"/>
    <property type="molecule type" value="Genomic_DNA"/>
</dbReference>
<dbReference type="AlphaFoldDB" id="A0A9D1SQP0"/>
<feature type="binding site" evidence="4">
    <location>
        <position position="152"/>
    </location>
    <ligand>
        <name>a divalent metal cation</name>
        <dbReference type="ChEBI" id="CHEBI:60240"/>
        <label>2</label>
    </ligand>
</feature>
<dbReference type="InterPro" id="IPR018228">
    <property type="entry name" value="DNase_TatD-rel_CS"/>
</dbReference>
<comment type="similarity">
    <text evidence="1">Belongs to the metallo-dependent hydrolases superfamily. TatD-type hydrolase family.</text>
</comment>
<feature type="binding site" evidence="4">
    <location>
        <position position="7"/>
    </location>
    <ligand>
        <name>a divalent metal cation</name>
        <dbReference type="ChEBI" id="CHEBI:60240"/>
        <label>1</label>
    </ligand>
</feature>
<reference evidence="5" key="1">
    <citation type="submission" date="2020-10" db="EMBL/GenBank/DDBJ databases">
        <authorList>
            <person name="Gilroy R."/>
        </authorList>
    </citation>
    <scope>NUCLEOTIDE SEQUENCE</scope>
    <source>
        <strain evidence="5">ChiHjej12B11-7776</strain>
    </source>
</reference>
<protein>
    <submittedName>
        <fullName evidence="5">TatD family hydrolase</fullName>
    </submittedName>
</protein>
<name>A0A9D1SQP0_9BACT</name>
<dbReference type="PANTHER" id="PTHR46124:SF2">
    <property type="entry name" value="D-AMINOACYL-TRNA DEACYLASE"/>
    <property type="match status" value="1"/>
</dbReference>
<dbReference type="InterPro" id="IPR032466">
    <property type="entry name" value="Metal_Hydrolase"/>
</dbReference>
<dbReference type="CDD" id="cd01310">
    <property type="entry name" value="TatD_DNAse"/>
    <property type="match status" value="1"/>
</dbReference>
<organism evidence="5 6">
    <name type="scientific">Candidatus Fimimonas merdipullorum</name>
    <dbReference type="NCBI Taxonomy" id="2840822"/>
    <lineage>
        <taxon>Bacteria</taxon>
        <taxon>Pseudomonadati</taxon>
        <taxon>Myxococcota</taxon>
        <taxon>Myxococcia</taxon>
        <taxon>Myxococcales</taxon>
        <taxon>Cystobacterineae</taxon>
        <taxon>Myxococcaceae</taxon>
        <taxon>Myxococcaceae incertae sedis</taxon>
        <taxon>Candidatus Fimimonas</taxon>
    </lineage>
</organism>
<dbReference type="NCBIfam" id="TIGR00010">
    <property type="entry name" value="YchF/TatD family DNA exonuclease"/>
    <property type="match status" value="1"/>
</dbReference>
<feature type="binding site" evidence="4">
    <location>
        <position position="5"/>
    </location>
    <ligand>
        <name>a divalent metal cation</name>
        <dbReference type="ChEBI" id="CHEBI:60240"/>
        <label>1</label>
    </ligand>
</feature>
<feature type="binding site" evidence="4">
    <location>
        <position position="201"/>
    </location>
    <ligand>
        <name>a divalent metal cation</name>
        <dbReference type="ChEBI" id="CHEBI:60240"/>
        <label>1</label>
    </ligand>
</feature>
<dbReference type="GO" id="GO:0016788">
    <property type="term" value="F:hydrolase activity, acting on ester bonds"/>
    <property type="evidence" value="ECO:0007669"/>
    <property type="project" value="InterPro"/>
</dbReference>
<dbReference type="GO" id="GO:0004536">
    <property type="term" value="F:DNA nuclease activity"/>
    <property type="evidence" value="ECO:0007669"/>
    <property type="project" value="InterPro"/>
</dbReference>
<sequence>MVDSHLHLDDSAFDGAREDIIARLAQERVEFVVNNSCDLSSMRMGAELAKHDRVFATVGMHPHDAKSYDEGFEKEMIALSHNPKIVAVGEIGLDYHYDLSDRKTQRDVFARQIEIADKLKLPLTLHVREAYGDAQDILQAQKRYLNSGVLWHCYGGSAEFARQFAKQGHYFAFGGAITFKNAKKEETVLAIPKQQILSETDSPYMAPVPLRGTVNTPFNVRYVLQKLAEIWEVTFEDAENITTENCKRFFPKIAAFAKHR</sequence>
<evidence type="ECO:0000256" key="4">
    <source>
        <dbReference type="PIRSR" id="PIRSR005902-1"/>
    </source>
</evidence>
<dbReference type="PROSITE" id="PS01091">
    <property type="entry name" value="TATD_3"/>
    <property type="match status" value="1"/>
</dbReference>
<keyword evidence="2 4" id="KW-0479">Metal-binding</keyword>
<evidence type="ECO:0000256" key="2">
    <source>
        <dbReference type="ARBA" id="ARBA00022723"/>
    </source>
</evidence>
<evidence type="ECO:0000256" key="3">
    <source>
        <dbReference type="ARBA" id="ARBA00022801"/>
    </source>
</evidence>
<evidence type="ECO:0000313" key="6">
    <source>
        <dbReference type="Proteomes" id="UP000886852"/>
    </source>
</evidence>
<dbReference type="FunFam" id="3.20.20.140:FF:000005">
    <property type="entry name" value="TatD family hydrolase"/>
    <property type="match status" value="1"/>
</dbReference>
<gene>
    <name evidence="5" type="ORF">IAC72_04385</name>
</gene>
<accession>A0A9D1SQP0</accession>
<proteinExistence type="inferred from homology"/>
<dbReference type="InterPro" id="IPR015991">
    <property type="entry name" value="TatD/YcfH-like"/>
</dbReference>
<feature type="binding site" evidence="4">
    <location>
        <position position="126"/>
    </location>
    <ligand>
        <name>a divalent metal cation</name>
        <dbReference type="ChEBI" id="CHEBI:60240"/>
        <label>2</label>
    </ligand>
</feature>
<comment type="caution">
    <text evidence="5">The sequence shown here is derived from an EMBL/GenBank/DDBJ whole genome shotgun (WGS) entry which is preliminary data.</text>
</comment>
<dbReference type="Proteomes" id="UP000886852">
    <property type="component" value="Unassembled WGS sequence"/>
</dbReference>
<dbReference type="PIRSF" id="PIRSF005902">
    <property type="entry name" value="DNase_TatD"/>
    <property type="match status" value="1"/>
</dbReference>
<dbReference type="PANTHER" id="PTHR46124">
    <property type="entry name" value="D-AMINOACYL-TRNA DEACYLASE"/>
    <property type="match status" value="1"/>
</dbReference>
<feature type="binding site" evidence="4">
    <location>
        <position position="90"/>
    </location>
    <ligand>
        <name>a divalent metal cation</name>
        <dbReference type="ChEBI" id="CHEBI:60240"/>
        <label>1</label>
    </ligand>
</feature>
<keyword evidence="3 5" id="KW-0378">Hydrolase</keyword>